<reference evidence="2 3" key="1">
    <citation type="submission" date="2019-12" db="EMBL/GenBank/DDBJ databases">
        <title>A genome sequence resource for the geographically widespread anthracnose pathogen Colletotrichum asianum.</title>
        <authorList>
            <person name="Meng Y."/>
        </authorList>
    </citation>
    <scope>NUCLEOTIDE SEQUENCE [LARGE SCALE GENOMIC DNA]</scope>
    <source>
        <strain evidence="2 3">ICMP 18580</strain>
    </source>
</reference>
<organism evidence="2 3">
    <name type="scientific">Colletotrichum asianum</name>
    <dbReference type="NCBI Taxonomy" id="702518"/>
    <lineage>
        <taxon>Eukaryota</taxon>
        <taxon>Fungi</taxon>
        <taxon>Dikarya</taxon>
        <taxon>Ascomycota</taxon>
        <taxon>Pezizomycotina</taxon>
        <taxon>Sordariomycetes</taxon>
        <taxon>Hypocreomycetidae</taxon>
        <taxon>Glomerellales</taxon>
        <taxon>Glomerellaceae</taxon>
        <taxon>Colletotrichum</taxon>
        <taxon>Colletotrichum gloeosporioides species complex</taxon>
    </lineage>
</organism>
<accession>A0A8H3ZUE2</accession>
<protein>
    <submittedName>
        <fullName evidence="2">Uncharacterized protein</fullName>
    </submittedName>
</protein>
<dbReference type="AlphaFoldDB" id="A0A8H3ZUE2"/>
<comment type="caution">
    <text evidence="2">The sequence shown here is derived from an EMBL/GenBank/DDBJ whole genome shotgun (WGS) entry which is preliminary data.</text>
</comment>
<evidence type="ECO:0000256" key="1">
    <source>
        <dbReference type="SAM" id="MobiDB-lite"/>
    </source>
</evidence>
<evidence type="ECO:0000313" key="3">
    <source>
        <dbReference type="Proteomes" id="UP000434172"/>
    </source>
</evidence>
<dbReference type="EMBL" id="WOWK01000001">
    <property type="protein sequence ID" value="KAF0332333.1"/>
    <property type="molecule type" value="Genomic_DNA"/>
</dbReference>
<sequence>MPDGTVTTLTSQGILEGMGATLRVQTADRPHPSQASCQPRARAPMPRHQASQARVFAPTDYDDDNIPPPLPLLRLRSRVGWALLRARAGSCSG</sequence>
<evidence type="ECO:0000313" key="2">
    <source>
        <dbReference type="EMBL" id="KAF0332333.1"/>
    </source>
</evidence>
<gene>
    <name evidence="2" type="ORF">GQ607_000349</name>
</gene>
<feature type="region of interest" description="Disordered" evidence="1">
    <location>
        <begin position="27"/>
        <end position="64"/>
    </location>
</feature>
<keyword evidence="3" id="KW-1185">Reference proteome</keyword>
<proteinExistence type="predicted"/>
<name>A0A8H3ZUE2_9PEZI</name>
<dbReference type="Proteomes" id="UP000434172">
    <property type="component" value="Unassembled WGS sequence"/>
</dbReference>